<organism evidence="8 9">
    <name type="scientific">Mucilaginibacter agri</name>
    <dbReference type="NCBI Taxonomy" id="2695265"/>
    <lineage>
        <taxon>Bacteria</taxon>
        <taxon>Pseudomonadati</taxon>
        <taxon>Bacteroidota</taxon>
        <taxon>Sphingobacteriia</taxon>
        <taxon>Sphingobacteriales</taxon>
        <taxon>Sphingobacteriaceae</taxon>
        <taxon>Mucilaginibacter</taxon>
    </lineage>
</organism>
<dbReference type="PROSITE" id="PS51257">
    <property type="entry name" value="PROKAR_LIPOPROTEIN"/>
    <property type="match status" value="1"/>
</dbReference>
<dbReference type="GO" id="GO:0009279">
    <property type="term" value="C:cell outer membrane"/>
    <property type="evidence" value="ECO:0007669"/>
    <property type="project" value="UniProtKB-SubCell"/>
</dbReference>
<evidence type="ECO:0000313" key="9">
    <source>
        <dbReference type="Proteomes" id="UP000638732"/>
    </source>
</evidence>
<keyword evidence="9" id="KW-1185">Reference proteome</keyword>
<evidence type="ECO:0000259" key="6">
    <source>
        <dbReference type="Pfam" id="PF07980"/>
    </source>
</evidence>
<gene>
    <name evidence="8" type="ORF">GSY63_16725</name>
</gene>
<dbReference type="SUPFAM" id="SSF48452">
    <property type="entry name" value="TPR-like"/>
    <property type="match status" value="1"/>
</dbReference>
<dbReference type="RefSeq" id="WP_166586992.1">
    <property type="nucleotide sequence ID" value="NZ_WWEO01000044.1"/>
</dbReference>
<keyword evidence="3" id="KW-0732">Signal</keyword>
<dbReference type="EMBL" id="WWEO01000044">
    <property type="protein sequence ID" value="NCD71012.1"/>
    <property type="molecule type" value="Genomic_DNA"/>
</dbReference>
<evidence type="ECO:0000256" key="5">
    <source>
        <dbReference type="ARBA" id="ARBA00023237"/>
    </source>
</evidence>
<comment type="similarity">
    <text evidence="2">Belongs to the SusD family.</text>
</comment>
<evidence type="ECO:0000259" key="7">
    <source>
        <dbReference type="Pfam" id="PF14322"/>
    </source>
</evidence>
<evidence type="ECO:0000256" key="4">
    <source>
        <dbReference type="ARBA" id="ARBA00023136"/>
    </source>
</evidence>
<dbReference type="InterPro" id="IPR033985">
    <property type="entry name" value="SusD-like_N"/>
</dbReference>
<dbReference type="Pfam" id="PF14322">
    <property type="entry name" value="SusD-like_3"/>
    <property type="match status" value="1"/>
</dbReference>
<evidence type="ECO:0000256" key="1">
    <source>
        <dbReference type="ARBA" id="ARBA00004442"/>
    </source>
</evidence>
<reference evidence="8" key="1">
    <citation type="submission" date="2020-01" db="EMBL/GenBank/DDBJ databases">
        <authorList>
            <person name="Seo Y.L."/>
        </authorList>
    </citation>
    <scope>NUCLEOTIDE SEQUENCE</scope>
    <source>
        <strain evidence="8">R11</strain>
    </source>
</reference>
<comment type="subcellular location">
    <subcellularLocation>
        <location evidence="1">Cell outer membrane</location>
    </subcellularLocation>
</comment>
<name>A0A965ZJT5_9SPHI</name>
<dbReference type="Proteomes" id="UP000638732">
    <property type="component" value="Unassembled WGS sequence"/>
</dbReference>
<dbReference type="InterPro" id="IPR011990">
    <property type="entry name" value="TPR-like_helical_dom_sf"/>
</dbReference>
<proteinExistence type="inferred from homology"/>
<dbReference type="AlphaFoldDB" id="A0A965ZJT5"/>
<keyword evidence="4" id="KW-0472">Membrane</keyword>
<keyword evidence="5" id="KW-0998">Cell outer membrane</keyword>
<evidence type="ECO:0000313" key="8">
    <source>
        <dbReference type="EMBL" id="NCD71012.1"/>
    </source>
</evidence>
<evidence type="ECO:0000256" key="3">
    <source>
        <dbReference type="ARBA" id="ARBA00022729"/>
    </source>
</evidence>
<dbReference type="Gene3D" id="1.25.40.390">
    <property type="match status" value="1"/>
</dbReference>
<dbReference type="InterPro" id="IPR012944">
    <property type="entry name" value="SusD_RagB_dom"/>
</dbReference>
<comment type="caution">
    <text evidence="8">The sequence shown here is derived from an EMBL/GenBank/DDBJ whole genome shotgun (WGS) entry which is preliminary data.</text>
</comment>
<feature type="domain" description="RagB/SusD" evidence="6">
    <location>
        <begin position="346"/>
        <end position="585"/>
    </location>
</feature>
<evidence type="ECO:0000256" key="2">
    <source>
        <dbReference type="ARBA" id="ARBA00006275"/>
    </source>
</evidence>
<feature type="domain" description="SusD-like N-terminal" evidence="7">
    <location>
        <begin position="99"/>
        <end position="218"/>
    </location>
</feature>
<sequence length="585" mass="63795">MKQYKKISMIIAAATSLVMGSCQKNILEETQRTAITQQSFSSAVGVVGGITGVYGTMRSLWGTEGFTNEVNGGVDETLLGGSGSGTPVFTYQNIGLDEFLPTFQISYQDINTLNGVLQFGTAITDPTQRTQYLAQAKFLRAFLYYHLVITFGKVPLHTTFVTEPTTADSRAPIADIYAQIIKDLTEASTELQATPASPFGGKAATQATALYYLGKAYLCRGWALNQAADFTTAAATFNKLITNKAAYGVDLWQDFGDAFKPANDYGKETLFVIDESSDPKYGNYVAAGAGGNYNLLTVFFRPNYPTLNSAYPSSTGTSMMTRDVANGRPFIRIRPNTDYMLRVFADRTNDSRFDKSFQTTWIANTAGVSTPRGALTVGVDTAIWMPPYDPGAAKRASFKGVILIPPSLVTAGSTANAYTPIYYPSMKKFDDPNRTGVNDPSTRPVVVARFADVYLLAAEAYFKAGDLANAANMLNVIRTRAAYKSTNTSAQNTAAVAAMQVNTGQINLDFILDERSRETYEESTRWWDLVRTQSLGRRLQMYNATEGYTGYAKSTPADAYSLRPIPNTEISLVTSGPKMEQNPGY</sequence>
<reference evidence="8" key="2">
    <citation type="submission" date="2020-10" db="EMBL/GenBank/DDBJ databases">
        <title>Mucilaginibacter sp. nov., isolated from soil.</title>
        <authorList>
            <person name="Jeon C.O."/>
        </authorList>
    </citation>
    <scope>NUCLEOTIDE SEQUENCE</scope>
    <source>
        <strain evidence="8">R11</strain>
    </source>
</reference>
<protein>
    <submittedName>
        <fullName evidence="8">RagB/SusD family nutrient uptake outer membrane protein</fullName>
    </submittedName>
</protein>
<dbReference type="Pfam" id="PF07980">
    <property type="entry name" value="SusD_RagB"/>
    <property type="match status" value="1"/>
</dbReference>
<accession>A0A965ZJT5</accession>